<dbReference type="CDD" id="cd17324">
    <property type="entry name" value="MFS_NepI_like"/>
    <property type="match status" value="1"/>
</dbReference>
<dbReference type="GO" id="GO:0022857">
    <property type="term" value="F:transmembrane transporter activity"/>
    <property type="evidence" value="ECO:0007669"/>
    <property type="project" value="InterPro"/>
</dbReference>
<evidence type="ECO:0000256" key="2">
    <source>
        <dbReference type="ARBA" id="ARBA00022989"/>
    </source>
</evidence>
<feature type="transmembrane region" description="Helical" evidence="4">
    <location>
        <begin position="108"/>
        <end position="126"/>
    </location>
</feature>
<feature type="transmembrane region" description="Helical" evidence="4">
    <location>
        <begin position="194"/>
        <end position="215"/>
    </location>
</feature>
<keyword evidence="2 4" id="KW-1133">Transmembrane helix</keyword>
<feature type="domain" description="Major facilitator superfamily (MFS) profile" evidence="5">
    <location>
        <begin position="42"/>
        <end position="422"/>
    </location>
</feature>
<keyword evidence="1 4" id="KW-0812">Transmembrane</keyword>
<gene>
    <name evidence="6" type="ORF">BSF38_04906</name>
</gene>
<sequence length="441" mass="45946">MMSVENVQRLTTGGDVGEPVQSACGRSDRAESAAAPSVPGPLVFLFAIAAGLSVANVYYAHQLLDAVAREFRISDGSVGIVVTAAQSGYALGLLLLTPLGDLLNRRRLIIGQLLASVLALVAVAFAPNIGVLLAGMATVGFLAVVVQTLVAFAATLAASEERGRVVGSVTSGVVLGILLARVVAGFLVDLAGWRAVYLTSAIFTLIMAGALFRVLPEHERVGLSPSYPRLLRSVFVLFVEEPILRIRAGIAMLIFAAFSAFWTSLVLHLSAPPLSLSHTTTGMFGLAGVAGALAAGRAGRLADRGLANWTTGVGLTLLLASWMLIGLTQQWISALIVGVILLDLAIQAVHVTNQSLIFTVRPDARSRLVAGYMVFYSIGSGLGSISSTAAYAWAGWTGVCLLGAFYSALALAFWALTMRWAPGASTSDSSSRLMLGACLEG</sequence>
<dbReference type="InterPro" id="IPR036259">
    <property type="entry name" value="MFS_trans_sf"/>
</dbReference>
<feature type="transmembrane region" description="Helical" evidence="4">
    <location>
        <begin position="393"/>
        <end position="416"/>
    </location>
</feature>
<dbReference type="EMBL" id="CP019082">
    <property type="protein sequence ID" value="APW63342.1"/>
    <property type="molecule type" value="Genomic_DNA"/>
</dbReference>
<feature type="transmembrane region" description="Helical" evidence="4">
    <location>
        <begin position="132"/>
        <end position="158"/>
    </location>
</feature>
<dbReference type="SUPFAM" id="SSF103473">
    <property type="entry name" value="MFS general substrate transporter"/>
    <property type="match status" value="1"/>
</dbReference>
<dbReference type="PANTHER" id="PTHR42910">
    <property type="entry name" value="TRANSPORTER SCO4007-RELATED"/>
    <property type="match status" value="1"/>
</dbReference>
<reference evidence="7" key="1">
    <citation type="submission" date="2016-12" db="EMBL/GenBank/DDBJ databases">
        <title>Comparative genomics of four Isosphaeraceae planctomycetes: a common pool of plasmids and glycoside hydrolase genes.</title>
        <authorList>
            <person name="Ivanova A."/>
        </authorList>
    </citation>
    <scope>NUCLEOTIDE SEQUENCE [LARGE SCALE GENOMIC DNA]</scope>
    <source>
        <strain evidence="7">PX4</strain>
    </source>
</reference>
<protein>
    <submittedName>
        <fullName evidence="6">Putative transporter</fullName>
    </submittedName>
</protein>
<name>A0A1U7CWL8_9BACT</name>
<proteinExistence type="predicted"/>
<evidence type="ECO:0000259" key="5">
    <source>
        <dbReference type="PROSITE" id="PS50850"/>
    </source>
</evidence>
<feature type="transmembrane region" description="Helical" evidence="4">
    <location>
        <begin position="42"/>
        <end position="61"/>
    </location>
</feature>
<dbReference type="STRING" id="1387353.BSF38_04906"/>
<dbReference type="Pfam" id="PF07690">
    <property type="entry name" value="MFS_1"/>
    <property type="match status" value="1"/>
</dbReference>
<dbReference type="Proteomes" id="UP000186309">
    <property type="component" value="Chromosome"/>
</dbReference>
<dbReference type="Gene3D" id="1.20.1250.20">
    <property type="entry name" value="MFS general substrate transporter like domains"/>
    <property type="match status" value="1"/>
</dbReference>
<feature type="transmembrane region" description="Helical" evidence="4">
    <location>
        <begin position="165"/>
        <end position="188"/>
    </location>
</feature>
<dbReference type="KEGG" id="pbor:BSF38_04906"/>
<evidence type="ECO:0000313" key="6">
    <source>
        <dbReference type="EMBL" id="APW63342.1"/>
    </source>
</evidence>
<feature type="transmembrane region" description="Helical" evidence="4">
    <location>
        <begin position="275"/>
        <end position="294"/>
    </location>
</feature>
<feature type="transmembrane region" description="Helical" evidence="4">
    <location>
        <begin position="250"/>
        <end position="269"/>
    </location>
</feature>
<evidence type="ECO:0000313" key="7">
    <source>
        <dbReference type="Proteomes" id="UP000186309"/>
    </source>
</evidence>
<organism evidence="6 7">
    <name type="scientific">Paludisphaera borealis</name>
    <dbReference type="NCBI Taxonomy" id="1387353"/>
    <lineage>
        <taxon>Bacteria</taxon>
        <taxon>Pseudomonadati</taxon>
        <taxon>Planctomycetota</taxon>
        <taxon>Planctomycetia</taxon>
        <taxon>Isosphaerales</taxon>
        <taxon>Isosphaeraceae</taxon>
        <taxon>Paludisphaera</taxon>
    </lineage>
</organism>
<dbReference type="PANTHER" id="PTHR42910:SF1">
    <property type="entry name" value="MAJOR FACILITATOR SUPERFAMILY (MFS) PROFILE DOMAIN-CONTAINING PROTEIN"/>
    <property type="match status" value="1"/>
</dbReference>
<feature type="transmembrane region" description="Helical" evidence="4">
    <location>
        <begin position="306"/>
        <end position="325"/>
    </location>
</feature>
<accession>A0A1U7CWL8</accession>
<evidence type="ECO:0000256" key="3">
    <source>
        <dbReference type="ARBA" id="ARBA00023136"/>
    </source>
</evidence>
<dbReference type="InterPro" id="IPR011701">
    <property type="entry name" value="MFS"/>
</dbReference>
<feature type="transmembrane region" description="Helical" evidence="4">
    <location>
        <begin position="369"/>
        <end position="387"/>
    </location>
</feature>
<dbReference type="InterPro" id="IPR020846">
    <property type="entry name" value="MFS_dom"/>
</dbReference>
<evidence type="ECO:0000256" key="4">
    <source>
        <dbReference type="SAM" id="Phobius"/>
    </source>
</evidence>
<dbReference type="PROSITE" id="PS50850">
    <property type="entry name" value="MFS"/>
    <property type="match status" value="1"/>
</dbReference>
<keyword evidence="3 4" id="KW-0472">Membrane</keyword>
<evidence type="ECO:0000256" key="1">
    <source>
        <dbReference type="ARBA" id="ARBA00022692"/>
    </source>
</evidence>
<keyword evidence="7" id="KW-1185">Reference proteome</keyword>
<feature type="transmembrane region" description="Helical" evidence="4">
    <location>
        <begin position="76"/>
        <end position="96"/>
    </location>
</feature>
<feature type="transmembrane region" description="Helical" evidence="4">
    <location>
        <begin position="331"/>
        <end position="349"/>
    </location>
</feature>
<dbReference type="AlphaFoldDB" id="A0A1U7CWL8"/>